<feature type="compositionally biased region" description="Low complexity" evidence="1">
    <location>
        <begin position="789"/>
        <end position="802"/>
    </location>
</feature>
<feature type="compositionally biased region" description="Low complexity" evidence="1">
    <location>
        <begin position="121"/>
        <end position="138"/>
    </location>
</feature>
<protein>
    <recommendedName>
        <fullName evidence="6">SAM domain-containing protein</fullName>
    </recommendedName>
</protein>
<dbReference type="EMBL" id="CWKI01000016">
    <property type="protein sequence ID" value="CTR11186.1"/>
    <property type="molecule type" value="Genomic_DNA"/>
</dbReference>
<dbReference type="Proteomes" id="UP000239560">
    <property type="component" value="Unassembled WGS sequence"/>
</dbReference>
<feature type="region of interest" description="Disordered" evidence="1">
    <location>
        <begin position="185"/>
        <end position="218"/>
    </location>
</feature>
<evidence type="ECO:0000313" key="4">
    <source>
        <dbReference type="Proteomes" id="UP000199069"/>
    </source>
</evidence>
<name>A0A0K3CV67_RHOTO</name>
<feature type="region of interest" description="Disordered" evidence="1">
    <location>
        <begin position="1"/>
        <end position="149"/>
    </location>
</feature>
<organism evidence="2 4">
    <name type="scientific">Rhodotorula toruloides</name>
    <name type="common">Yeast</name>
    <name type="synonym">Rhodosporidium toruloides</name>
    <dbReference type="NCBI Taxonomy" id="5286"/>
    <lineage>
        <taxon>Eukaryota</taxon>
        <taxon>Fungi</taxon>
        <taxon>Dikarya</taxon>
        <taxon>Basidiomycota</taxon>
        <taxon>Pucciniomycotina</taxon>
        <taxon>Microbotryomycetes</taxon>
        <taxon>Sporidiobolales</taxon>
        <taxon>Sporidiobolaceae</taxon>
        <taxon>Rhodotorula</taxon>
    </lineage>
</organism>
<reference evidence="3 5" key="2">
    <citation type="journal article" date="2018" name="Elife">
        <title>Functional genomics of lipid metabolism in the oleaginous yeast Rhodosporidium toruloides.</title>
        <authorList>
            <person name="Coradetti S.T."/>
            <person name="Pinel D."/>
            <person name="Geiselman G."/>
            <person name="Ito M."/>
            <person name="Mondo S."/>
            <person name="Reilly M.C."/>
            <person name="Cheng Y.F."/>
            <person name="Bauer S."/>
            <person name="Grigoriev I."/>
            <person name="Gladden J.M."/>
            <person name="Simmons B.A."/>
            <person name="Brem R."/>
            <person name="Arkin A.P."/>
            <person name="Skerker J.M."/>
        </authorList>
    </citation>
    <scope>NUCLEOTIDE SEQUENCE [LARGE SCALE GENOMIC DNA]</scope>
    <source>
        <strain evidence="3 5">NBRC 0880</strain>
    </source>
</reference>
<feature type="compositionally biased region" description="Low complexity" evidence="1">
    <location>
        <begin position="54"/>
        <end position="91"/>
    </location>
</feature>
<evidence type="ECO:0000313" key="2">
    <source>
        <dbReference type="EMBL" id="CTR11186.1"/>
    </source>
</evidence>
<feature type="compositionally biased region" description="Basic residues" evidence="1">
    <location>
        <begin position="778"/>
        <end position="788"/>
    </location>
</feature>
<feature type="compositionally biased region" description="Low complexity" evidence="1">
    <location>
        <begin position="748"/>
        <end position="777"/>
    </location>
</feature>
<feature type="compositionally biased region" description="Polar residues" evidence="1">
    <location>
        <begin position="553"/>
        <end position="564"/>
    </location>
</feature>
<feature type="compositionally biased region" description="Basic and acidic residues" evidence="1">
    <location>
        <begin position="540"/>
        <end position="552"/>
    </location>
</feature>
<feature type="compositionally biased region" description="Low complexity" evidence="1">
    <location>
        <begin position="424"/>
        <end position="434"/>
    </location>
</feature>
<accession>A0A0K3CV67</accession>
<evidence type="ECO:0008006" key="6">
    <source>
        <dbReference type="Google" id="ProtNLM"/>
    </source>
</evidence>
<dbReference type="OrthoDB" id="2425321at2759"/>
<feature type="region of interest" description="Disordered" evidence="1">
    <location>
        <begin position="379"/>
        <end position="434"/>
    </location>
</feature>
<feature type="compositionally biased region" description="Acidic residues" evidence="1">
    <location>
        <begin position="567"/>
        <end position="577"/>
    </location>
</feature>
<feature type="compositionally biased region" description="Basic and acidic residues" evidence="1">
    <location>
        <begin position="205"/>
        <end position="215"/>
    </location>
</feature>
<dbReference type="Proteomes" id="UP000199069">
    <property type="component" value="Unassembled WGS sequence"/>
</dbReference>
<feature type="region of interest" description="Disordered" evidence="1">
    <location>
        <begin position="315"/>
        <end position="351"/>
    </location>
</feature>
<feature type="compositionally biased region" description="Low complexity" evidence="1">
    <location>
        <begin position="457"/>
        <end position="471"/>
    </location>
</feature>
<dbReference type="AlphaFoldDB" id="A0A0K3CV67"/>
<evidence type="ECO:0000256" key="1">
    <source>
        <dbReference type="SAM" id="MobiDB-lite"/>
    </source>
</evidence>
<dbReference type="EMBL" id="LCTV02000016">
    <property type="protein sequence ID" value="PRQ70197.1"/>
    <property type="molecule type" value="Genomic_DNA"/>
</dbReference>
<feature type="region of interest" description="Disordered" evidence="1">
    <location>
        <begin position="452"/>
        <end position="471"/>
    </location>
</feature>
<proteinExistence type="predicted"/>
<reference evidence="2 4" key="1">
    <citation type="submission" date="2015-07" db="EMBL/GenBank/DDBJ databases">
        <authorList>
            <person name="Cajimat M.N.B."/>
            <person name="Milazzo M.L."/>
            <person name="Fulhorst C.F."/>
        </authorList>
    </citation>
    <scope>NUCLEOTIDE SEQUENCE [LARGE SCALE GENOMIC DNA]</scope>
    <source>
        <strain evidence="2">Single colony</strain>
    </source>
</reference>
<evidence type="ECO:0000313" key="5">
    <source>
        <dbReference type="Proteomes" id="UP000239560"/>
    </source>
</evidence>
<feature type="region of interest" description="Disordered" evidence="1">
    <location>
        <begin position="540"/>
        <end position="602"/>
    </location>
</feature>
<dbReference type="OMA" id="CEREHAV"/>
<feature type="region of interest" description="Disordered" evidence="1">
    <location>
        <begin position="748"/>
        <end position="809"/>
    </location>
</feature>
<sequence length="863" mass="92864">MASEARVPFSDALNRQSSVRSSEWIMARQEVQADENARQRSITPRRQAPPPPTTTAYPAALSTPPGSPSLRRTRTTSSSSSSSTAAAPRTAMPRHRHTKSSSSIHAPIPPPVYPVRSQPIGLSRSSSLTGSLSDRLSGAESVPMSPTISGGLMRRTLSIEDFESVDNPEENEPVEVSALPRPPLMHRSESLPCFPPVDKEDEAEKADKQGRKAISEDELASLPPNPKLWLPSHLSLYLASHLSLPPPMRADISSFISSSRLSGRTFLRLREQDLEELGVNVRWRKALMAQREVLRREALGGRVLWGFGSSAEAVEHKSPVEGSSMGHARRRSVDVEGSADEDESSKEEWKRSWRRALAAEGGDGRSRVQGLRKTFEAVEELSERGSPAASPEKKGSLTPRRRREYPRSPYVFPPTSPTKHGRSDSTASDLSAASVDSVGGTYDGFAVSSRRPHMKQLSLASSSSKASSRTSLRLEDSFGPVLPGEAVAASQPTSSSTFSPTLVTSPIDLAKPSLDTAAAHGSLLIPSFRGDDTIKTARDTASRRRVSFHDTDALSSVETATPAQPNEGEDEEEEEEEKTLRPVRSQDTSAGSATGFASPPLSPTKGSLALAELFGLDVPAGLSASAKAAEKKDEDELMTMFVPDRHGEAGNEGDEAALRERRKKGSLVLIKRSQFHALQQRIDEVEAQLALALPNTPSSAGRSRSHSVGGQEDDDAEEWAYKGDMVGEETIGRLEGKLHGLELQAQSLSDQSLPSSPSPSARAFASSASISTSPSLHTRSRSSTRTRTRTASTQTSPSTSTRTCRRKPSEGVDVWDVGAAPPVGWPNIEGWRQLSGYVVAASIGIGIVAGEVVAAKLFGLRRR</sequence>
<evidence type="ECO:0000313" key="3">
    <source>
        <dbReference type="EMBL" id="PRQ70197.1"/>
    </source>
</evidence>
<gene>
    <name evidence="2" type="primary">FGENESH: predicted gene_16.73</name>
    <name evidence="3" type="ORF">AAT19DRAFT_11429</name>
    <name evidence="2" type="ORF">BN2166_0070470</name>
</gene>
<feature type="region of interest" description="Disordered" evidence="1">
    <location>
        <begin position="695"/>
        <end position="718"/>
    </location>
</feature>
<keyword evidence="4" id="KW-1185">Reference proteome</keyword>
<feature type="compositionally biased region" description="Polar residues" evidence="1">
    <location>
        <begin position="695"/>
        <end position="708"/>
    </location>
</feature>